<organism evidence="1 2">
    <name type="scientific">Morus notabilis</name>
    <dbReference type="NCBI Taxonomy" id="981085"/>
    <lineage>
        <taxon>Eukaryota</taxon>
        <taxon>Viridiplantae</taxon>
        <taxon>Streptophyta</taxon>
        <taxon>Embryophyta</taxon>
        <taxon>Tracheophyta</taxon>
        <taxon>Spermatophyta</taxon>
        <taxon>Magnoliopsida</taxon>
        <taxon>eudicotyledons</taxon>
        <taxon>Gunneridae</taxon>
        <taxon>Pentapetalae</taxon>
        <taxon>rosids</taxon>
        <taxon>fabids</taxon>
        <taxon>Rosales</taxon>
        <taxon>Moraceae</taxon>
        <taxon>Moreae</taxon>
        <taxon>Morus</taxon>
    </lineage>
</organism>
<protein>
    <submittedName>
        <fullName evidence="1">Uncharacterized protein</fullName>
    </submittedName>
</protein>
<dbReference type="AlphaFoldDB" id="W9R5J9"/>
<evidence type="ECO:0000313" key="1">
    <source>
        <dbReference type="EMBL" id="EXB38560.1"/>
    </source>
</evidence>
<evidence type="ECO:0000313" key="2">
    <source>
        <dbReference type="Proteomes" id="UP000030645"/>
    </source>
</evidence>
<sequence length="95" mass="10984">MFVEVKFPAKQSTFIAQQQNLFNLLQSFNAIKKLTQTNFLPAKLLHLYVAYDYISKTRFPFPETLKPNYQSGWKKRNAEKIGGMFQSNCGDGNQD</sequence>
<dbReference type="EMBL" id="KE343698">
    <property type="protein sequence ID" value="EXB38560.1"/>
    <property type="molecule type" value="Genomic_DNA"/>
</dbReference>
<dbReference type="Proteomes" id="UP000030645">
    <property type="component" value="Unassembled WGS sequence"/>
</dbReference>
<reference evidence="2" key="1">
    <citation type="submission" date="2013-01" db="EMBL/GenBank/DDBJ databases">
        <title>Draft Genome Sequence of a Mulberry Tree, Morus notabilis C.K. Schneid.</title>
        <authorList>
            <person name="He N."/>
            <person name="Zhao S."/>
        </authorList>
    </citation>
    <scope>NUCLEOTIDE SEQUENCE</scope>
</reference>
<name>W9R5J9_9ROSA</name>
<accession>W9R5J9</accession>
<proteinExistence type="predicted"/>
<keyword evidence="2" id="KW-1185">Reference proteome</keyword>
<gene>
    <name evidence="1" type="ORF">L484_008588</name>
</gene>